<dbReference type="Gene3D" id="2.30.30.100">
    <property type="match status" value="1"/>
</dbReference>
<dbReference type="EMBL" id="LR796944">
    <property type="protein sequence ID" value="CAB4177072.1"/>
    <property type="molecule type" value="Genomic_DNA"/>
</dbReference>
<evidence type="ECO:0000313" key="1">
    <source>
        <dbReference type="EMBL" id="CAB4168054.1"/>
    </source>
</evidence>
<dbReference type="EMBL" id="LR797534">
    <property type="protein sequence ID" value="CAB4223127.1"/>
    <property type="molecule type" value="Genomic_DNA"/>
</dbReference>
<evidence type="ECO:0000313" key="2">
    <source>
        <dbReference type="EMBL" id="CAB4170765.1"/>
    </source>
</evidence>
<accession>A0A6J5PNJ0</accession>
<evidence type="ECO:0000313" key="4">
    <source>
        <dbReference type="EMBL" id="CAB4223127.1"/>
    </source>
</evidence>
<reference evidence="2" key="1">
    <citation type="submission" date="2020-05" db="EMBL/GenBank/DDBJ databases">
        <authorList>
            <person name="Chiriac C."/>
            <person name="Salcher M."/>
            <person name="Ghai R."/>
            <person name="Kavagutti S V."/>
        </authorList>
    </citation>
    <scope>NUCLEOTIDE SEQUENCE</scope>
</reference>
<name>A0A6J5PNJ0_9CAUD</name>
<dbReference type="EMBL" id="LR796858">
    <property type="protein sequence ID" value="CAB4170765.1"/>
    <property type="molecule type" value="Genomic_DNA"/>
</dbReference>
<evidence type="ECO:0000313" key="3">
    <source>
        <dbReference type="EMBL" id="CAB4177072.1"/>
    </source>
</evidence>
<proteinExistence type="predicted"/>
<dbReference type="EMBL" id="LR796815">
    <property type="protein sequence ID" value="CAB4168054.1"/>
    <property type="molecule type" value="Genomic_DNA"/>
</dbReference>
<protein>
    <submittedName>
        <fullName evidence="2">Uncharacterized protein</fullName>
    </submittedName>
</protein>
<gene>
    <name evidence="4" type="ORF">UFOVP1666_139</name>
    <name evidence="1" type="ORF">UFOVP867_94</name>
    <name evidence="2" type="ORF">UFOVP913_104</name>
    <name evidence="3" type="ORF">UFOVP993_157</name>
</gene>
<organism evidence="2">
    <name type="scientific">uncultured Caudovirales phage</name>
    <dbReference type="NCBI Taxonomy" id="2100421"/>
    <lineage>
        <taxon>Viruses</taxon>
        <taxon>Duplodnaviria</taxon>
        <taxon>Heunggongvirae</taxon>
        <taxon>Uroviricota</taxon>
        <taxon>Caudoviricetes</taxon>
        <taxon>Peduoviridae</taxon>
        <taxon>Maltschvirus</taxon>
        <taxon>Maltschvirus maltsch</taxon>
    </lineage>
</organism>
<sequence>MSTIKLIKFISGEEIICEIPDHVTTATHDSSWEVKNAVTLVYHQSEDGKTSVGFAPCMPYTQGNITILLQSVSAMGNVKEQLLKEYNRVFSSIILP</sequence>